<dbReference type="CAZy" id="GT4">
    <property type="family name" value="Glycosyltransferase Family 4"/>
</dbReference>
<dbReference type="GO" id="GO:0016757">
    <property type="term" value="F:glycosyltransferase activity"/>
    <property type="evidence" value="ECO:0007669"/>
    <property type="project" value="TreeGrafter"/>
</dbReference>
<dbReference type="KEGG" id="acr:Acry_0206"/>
<dbReference type="PANTHER" id="PTHR12526">
    <property type="entry name" value="GLYCOSYLTRANSFERASE"/>
    <property type="match status" value="1"/>
</dbReference>
<keyword evidence="2" id="KW-0808">Transferase</keyword>
<protein>
    <submittedName>
        <fullName evidence="2">Glycosyl transferase, group 1</fullName>
    </submittedName>
</protein>
<dbReference type="Pfam" id="PF13692">
    <property type="entry name" value="Glyco_trans_1_4"/>
    <property type="match status" value="1"/>
</dbReference>
<dbReference type="Pfam" id="PF13439">
    <property type="entry name" value="Glyco_transf_4"/>
    <property type="match status" value="1"/>
</dbReference>
<evidence type="ECO:0000313" key="2">
    <source>
        <dbReference type="EMBL" id="ABQ29434.1"/>
    </source>
</evidence>
<dbReference type="HOGENOM" id="CLU_009583_2_2_5"/>
<keyword evidence="3" id="KW-1185">Reference proteome</keyword>
<gene>
    <name evidence="2" type="ordered locus">Acry_0206</name>
</gene>
<dbReference type="Proteomes" id="UP000000245">
    <property type="component" value="Chromosome"/>
</dbReference>
<organism evidence="2 3">
    <name type="scientific">Acidiphilium cryptum (strain JF-5)</name>
    <dbReference type="NCBI Taxonomy" id="349163"/>
    <lineage>
        <taxon>Bacteria</taxon>
        <taxon>Pseudomonadati</taxon>
        <taxon>Pseudomonadota</taxon>
        <taxon>Alphaproteobacteria</taxon>
        <taxon>Acetobacterales</taxon>
        <taxon>Acidocellaceae</taxon>
        <taxon>Acidiphilium</taxon>
    </lineage>
</organism>
<dbReference type="RefSeq" id="WP_011941351.1">
    <property type="nucleotide sequence ID" value="NC_009484.1"/>
</dbReference>
<sequence length="399" mass="42708">MKILYLNLDRGIPVEGDKGASVHVREFVTAAAALGHEVTLACTTRGVGNPPPPARILQFGAPPADMSIGNEIERRERVRLDHDGLVADRICSTLARLGIEPDLVYERHALFHRAGVSIAARLGVPRILEVNAPLVEEQRRFRGLYLVDEALEAEEASYRGADAIIAVSRQVAAQVAGVIGRTDRIHVVPNGVDLARFANVDAIGAVIRARLGLAGRRIAGFIGSFKTWHGVPFLIEAIAAAAAWHPDLHLLAVGDGPEREAVAALVAKLGLANRVTLPGRIPHGEIPGWLGAMDFTVAPYLPQPDFYFSPLKIFESLAAGRAVVAPEIGEIDGIVAHGETGLLYPAGDGIALQAALSRLLADQAACQTMGWRGRQRLAGRDWRDVVRLCLALAPVRLPA</sequence>
<evidence type="ECO:0000313" key="3">
    <source>
        <dbReference type="Proteomes" id="UP000000245"/>
    </source>
</evidence>
<dbReference type="STRING" id="349163.Acry_0206"/>
<dbReference type="AlphaFoldDB" id="A5FV02"/>
<dbReference type="SUPFAM" id="SSF53756">
    <property type="entry name" value="UDP-Glycosyltransferase/glycogen phosphorylase"/>
    <property type="match status" value="1"/>
</dbReference>
<dbReference type="EMBL" id="CP000697">
    <property type="protein sequence ID" value="ABQ29434.1"/>
    <property type="molecule type" value="Genomic_DNA"/>
</dbReference>
<dbReference type="PANTHER" id="PTHR12526:SF600">
    <property type="entry name" value="GLYCOSYL TRANSFERASE GROUP 1"/>
    <property type="match status" value="1"/>
</dbReference>
<reference evidence="2 3" key="1">
    <citation type="submission" date="2007-05" db="EMBL/GenBank/DDBJ databases">
        <title>Complete sequence of chromosome of Acidiphilium cryptum JF-5.</title>
        <authorList>
            <consortium name="US DOE Joint Genome Institute"/>
            <person name="Copeland A."/>
            <person name="Lucas S."/>
            <person name="Lapidus A."/>
            <person name="Barry K."/>
            <person name="Detter J.C."/>
            <person name="Glavina del Rio T."/>
            <person name="Hammon N."/>
            <person name="Israni S."/>
            <person name="Dalin E."/>
            <person name="Tice H."/>
            <person name="Pitluck S."/>
            <person name="Sims D."/>
            <person name="Brettin T."/>
            <person name="Bruce D."/>
            <person name="Han C."/>
            <person name="Schmutz J."/>
            <person name="Larimer F."/>
            <person name="Land M."/>
            <person name="Hauser L."/>
            <person name="Kyrpides N."/>
            <person name="Kim E."/>
            <person name="Magnuson T."/>
            <person name="Richardson P."/>
        </authorList>
    </citation>
    <scope>NUCLEOTIDE SEQUENCE [LARGE SCALE GENOMIC DNA]</scope>
    <source>
        <strain evidence="2 3">JF-5</strain>
    </source>
</reference>
<name>A5FV02_ACICJ</name>
<evidence type="ECO:0000259" key="1">
    <source>
        <dbReference type="Pfam" id="PF13439"/>
    </source>
</evidence>
<accession>A5FV02</accession>
<dbReference type="InterPro" id="IPR028098">
    <property type="entry name" value="Glyco_trans_4-like_N"/>
</dbReference>
<dbReference type="eggNOG" id="COG0438">
    <property type="taxonomic scope" value="Bacteria"/>
</dbReference>
<feature type="domain" description="Glycosyltransferase subfamily 4-like N-terminal" evidence="1">
    <location>
        <begin position="19"/>
        <end position="196"/>
    </location>
</feature>
<dbReference type="Gene3D" id="3.40.50.2000">
    <property type="entry name" value="Glycogen Phosphorylase B"/>
    <property type="match status" value="2"/>
</dbReference>
<proteinExistence type="predicted"/>